<dbReference type="VEuPathDB" id="FungiDB:JI435_011510"/>
<protein>
    <recommendedName>
        <fullName evidence="7">Beta-lactamase-related domain-containing protein</fullName>
    </recommendedName>
</protein>
<keyword evidence="2" id="KW-0732">Signal</keyword>
<dbReference type="InterPro" id="IPR001466">
    <property type="entry name" value="Beta-lactam-related"/>
</dbReference>
<evidence type="ECO:0000313" key="6">
    <source>
        <dbReference type="Proteomes" id="UP000663193"/>
    </source>
</evidence>
<dbReference type="Proteomes" id="UP000663193">
    <property type="component" value="Chromosome 6"/>
</dbReference>
<dbReference type="OrthoDB" id="5946976at2759"/>
<evidence type="ECO:0000313" key="5">
    <source>
        <dbReference type="EMBL" id="QRC96189.1"/>
    </source>
</evidence>
<gene>
    <name evidence="5" type="ORF">JI435_011510</name>
</gene>
<name>A0A7U2EZW6_PHANO</name>
<dbReference type="InterPro" id="IPR012338">
    <property type="entry name" value="Beta-lactam/transpept-like"/>
</dbReference>
<dbReference type="PANTHER" id="PTHR22935">
    <property type="entry name" value="PENICILLIN-BINDING PROTEIN"/>
    <property type="match status" value="1"/>
</dbReference>
<evidence type="ECO:0000256" key="2">
    <source>
        <dbReference type="SAM" id="SignalP"/>
    </source>
</evidence>
<reference evidence="6" key="1">
    <citation type="journal article" date="2021" name="BMC Genomics">
        <title>Chromosome-level genome assembly and manually-curated proteome of model necrotroph Parastagonospora nodorum Sn15 reveals a genome-wide trove of candidate effector homologs, and redundancy of virulence-related functions within an accessory chromosome.</title>
        <authorList>
            <person name="Bertazzoni S."/>
            <person name="Jones D.A.B."/>
            <person name="Phan H.T."/>
            <person name="Tan K.-C."/>
            <person name="Hane J.K."/>
        </authorList>
    </citation>
    <scope>NUCLEOTIDE SEQUENCE [LARGE SCALE GENOMIC DNA]</scope>
    <source>
        <strain evidence="6">SN15 / ATCC MYA-4574 / FGSC 10173)</strain>
    </source>
</reference>
<feature type="chain" id="PRO_5031231191" description="Beta-lactamase-related domain-containing protein" evidence="2">
    <location>
        <begin position="16"/>
        <end position="564"/>
    </location>
</feature>
<evidence type="ECO:0008006" key="7">
    <source>
        <dbReference type="Google" id="ProtNLM"/>
    </source>
</evidence>
<dbReference type="Pfam" id="PF26335">
    <property type="entry name" value="ARB_00930_C"/>
    <property type="match status" value="1"/>
</dbReference>
<dbReference type="InterPro" id="IPR051478">
    <property type="entry name" value="Beta-lactamase-like_AB/R"/>
</dbReference>
<dbReference type="EMBL" id="CP069028">
    <property type="protein sequence ID" value="QRC96189.1"/>
    <property type="molecule type" value="Genomic_DNA"/>
</dbReference>
<dbReference type="Gene3D" id="3.40.710.10">
    <property type="entry name" value="DD-peptidase/beta-lactamase superfamily"/>
    <property type="match status" value="1"/>
</dbReference>
<dbReference type="InterPro" id="IPR058664">
    <property type="entry name" value="ARB_00930-like_C"/>
</dbReference>
<feature type="signal peptide" evidence="2">
    <location>
        <begin position="1"/>
        <end position="15"/>
    </location>
</feature>
<evidence type="ECO:0000256" key="1">
    <source>
        <dbReference type="ARBA" id="ARBA00038473"/>
    </source>
</evidence>
<dbReference type="SUPFAM" id="SSF56601">
    <property type="entry name" value="beta-lactamase/transpeptidase-like"/>
    <property type="match status" value="1"/>
</dbReference>
<keyword evidence="6" id="KW-1185">Reference proteome</keyword>
<accession>A0A7U2EZW6</accession>
<comment type="similarity">
    <text evidence="1">Belongs to the beta-lactamase family.</text>
</comment>
<evidence type="ECO:0000259" key="4">
    <source>
        <dbReference type="Pfam" id="PF26335"/>
    </source>
</evidence>
<dbReference type="PANTHER" id="PTHR22935:SF95">
    <property type="entry name" value="BETA-LACTAMASE-LIKE 1-RELATED"/>
    <property type="match status" value="1"/>
</dbReference>
<feature type="domain" description="Beta-lactamase-related" evidence="3">
    <location>
        <begin position="91"/>
        <end position="397"/>
    </location>
</feature>
<proteinExistence type="inferred from homology"/>
<dbReference type="AlphaFoldDB" id="A0A7U2EZW6"/>
<feature type="domain" description="Beta-lactamase-like ARB-00930-like C-terminal" evidence="4">
    <location>
        <begin position="416"/>
        <end position="555"/>
    </location>
</feature>
<organism evidence="5 6">
    <name type="scientific">Phaeosphaeria nodorum (strain SN15 / ATCC MYA-4574 / FGSC 10173)</name>
    <name type="common">Glume blotch fungus</name>
    <name type="synonym">Parastagonospora nodorum</name>
    <dbReference type="NCBI Taxonomy" id="321614"/>
    <lineage>
        <taxon>Eukaryota</taxon>
        <taxon>Fungi</taxon>
        <taxon>Dikarya</taxon>
        <taxon>Ascomycota</taxon>
        <taxon>Pezizomycotina</taxon>
        <taxon>Dothideomycetes</taxon>
        <taxon>Pleosporomycetidae</taxon>
        <taxon>Pleosporales</taxon>
        <taxon>Pleosporineae</taxon>
        <taxon>Phaeosphaeriaceae</taxon>
        <taxon>Parastagonospora</taxon>
    </lineage>
</organism>
<dbReference type="Pfam" id="PF00144">
    <property type="entry name" value="Beta-lactamase"/>
    <property type="match status" value="1"/>
</dbReference>
<sequence>MVLLYIFLLAAGAGAVCHEASIAHPLPDLDPNDAVLKHAFATIDTDLESAIAAPEFVATSFSVEITSSKESLWAKHHTARERNASRPSIPEVNGDALYRIASITKTFTVLGILYQHKAGNLSLDDPVDKYIKELKEDREGNIAWKDITLRSLASQLSGIPREFAQSDFINHNQNGLPDPLDIGLPPLSREGLIDCDEYSKNYEKPCHARDLLHALKSKHPLFAPNKKSTYSNLAFDLLGLVLSRVSNKTYETYIEDAIFKPLDMSKSTLSLPPDSAGVIPLDPHFWDVDEGIQNPTGGIYTSTNDMSKYLRYVLTHYNDIVTGVNWLNPVSPSEGLHSFYGMPWEILHTDRVLKNSRRTVRFITKGGGLPGYFSVIAVVPEYDLACTILIAGEYEMLSKVQDAVGATIVRAAEEIAIRQLEERYTGTYTSTNQTLNSTITLVADERGLVVERLIANGTDALEGAFKTSPRQYIQVVPTLQYQDEQKKQGENWRIVHSYERTVGEGSIWDDYCIANIDGEVYAGTSLNELVFWNAEEEGKFAEVELSAFRVNLTRSDEAQELVEL</sequence>
<evidence type="ECO:0000259" key="3">
    <source>
        <dbReference type="Pfam" id="PF00144"/>
    </source>
</evidence>